<dbReference type="InterPro" id="IPR007024">
    <property type="entry name" value="BLUF_domain"/>
</dbReference>
<protein>
    <recommendedName>
        <fullName evidence="1">BLUF domain-containing protein</fullName>
    </recommendedName>
</protein>
<dbReference type="PROSITE" id="PS50925">
    <property type="entry name" value="BLUF"/>
    <property type="match status" value="1"/>
</dbReference>
<keyword evidence="3" id="KW-1185">Reference proteome</keyword>
<dbReference type="SMART" id="SM01034">
    <property type="entry name" value="BLUF"/>
    <property type="match status" value="1"/>
</dbReference>
<reference evidence="2 3" key="1">
    <citation type="submission" date="2021-04" db="EMBL/GenBank/DDBJ databases">
        <authorList>
            <person name="Rodrigo-Torres L."/>
            <person name="Arahal R. D."/>
            <person name="Lucena T."/>
        </authorList>
    </citation>
    <scope>NUCLEOTIDE SEQUENCE [LARGE SCALE GENOMIC DNA]</scope>
    <source>
        <strain evidence="2 3">CECT 9623</strain>
    </source>
</reference>
<accession>A0ABN7RE22</accession>
<evidence type="ECO:0000313" key="3">
    <source>
        <dbReference type="Proteomes" id="UP000679725"/>
    </source>
</evidence>
<evidence type="ECO:0000259" key="1">
    <source>
        <dbReference type="PROSITE" id="PS50925"/>
    </source>
</evidence>
<organism evidence="2 3">
    <name type="scientific">Dyadobacter linearis</name>
    <dbReference type="NCBI Taxonomy" id="2823330"/>
    <lineage>
        <taxon>Bacteria</taxon>
        <taxon>Pseudomonadati</taxon>
        <taxon>Bacteroidota</taxon>
        <taxon>Cytophagia</taxon>
        <taxon>Cytophagales</taxon>
        <taxon>Spirosomataceae</taxon>
        <taxon>Dyadobacter</taxon>
    </lineage>
</organism>
<evidence type="ECO:0000313" key="2">
    <source>
        <dbReference type="EMBL" id="CAG5072666.1"/>
    </source>
</evidence>
<proteinExistence type="predicted"/>
<dbReference type="InterPro" id="IPR036046">
    <property type="entry name" value="Acylphosphatase-like_dom_sf"/>
</dbReference>
<dbReference type="Gene3D" id="3.30.70.100">
    <property type="match status" value="1"/>
</dbReference>
<dbReference type="SUPFAM" id="SSF54975">
    <property type="entry name" value="Acylphosphatase/BLUF domain-like"/>
    <property type="match status" value="1"/>
</dbReference>
<dbReference type="EMBL" id="CAJRAU010000006">
    <property type="protein sequence ID" value="CAG5072666.1"/>
    <property type="molecule type" value="Genomic_DNA"/>
</dbReference>
<name>A0ABN7RE22_9BACT</name>
<feature type="domain" description="BLUF" evidence="1">
    <location>
        <begin position="2"/>
        <end position="92"/>
    </location>
</feature>
<gene>
    <name evidence="2" type="ORF">DYBT9623_04236</name>
</gene>
<dbReference type="RefSeq" id="WP_215235513.1">
    <property type="nucleotide sequence ID" value="NZ_CAJRAU010000006.1"/>
</dbReference>
<comment type="caution">
    <text evidence="2">The sequence shown here is derived from an EMBL/GenBank/DDBJ whole genome shotgun (WGS) entry which is preliminary data.</text>
</comment>
<dbReference type="Proteomes" id="UP000679725">
    <property type="component" value="Unassembled WGS sequence"/>
</dbReference>
<dbReference type="Pfam" id="PF04940">
    <property type="entry name" value="BLUF"/>
    <property type="match status" value="1"/>
</dbReference>
<sequence>MEFCLVYISSSDMLSAPELDELLNKSQQKNRKLGITGVLLYCNGSIIQVLEGEESTVSNLYSVISSDPRHSQVIRLYSGKIGERSFPDWQMGYKTLTQNEMTSLSDQLPFIRNPYVSPPEGGVIMSLLKTFYVNNHRN</sequence>